<dbReference type="SUPFAM" id="SSF75217">
    <property type="entry name" value="alpha/beta knot"/>
    <property type="match status" value="1"/>
</dbReference>
<keyword evidence="4 7" id="KW-0949">S-adenosyl-L-methionine</keyword>
<evidence type="ECO:0000256" key="2">
    <source>
        <dbReference type="ARBA" id="ARBA00022603"/>
    </source>
</evidence>
<dbReference type="HAMAP" id="MF_02060">
    <property type="entry name" value="tRNA_methyltr_TrmH"/>
    <property type="match status" value="1"/>
</dbReference>
<dbReference type="InterPro" id="IPR033671">
    <property type="entry name" value="TrmH"/>
</dbReference>
<keyword evidence="1 7" id="KW-0820">tRNA-binding</keyword>
<protein>
    <recommendedName>
        <fullName evidence="7">tRNA (guanosine(18)-2'-O)-methyltransferase</fullName>
        <ecNumber evidence="7">2.1.1.34</ecNumber>
    </recommendedName>
    <alternativeName>
        <fullName evidence="7">tRNA [Gm18] methyltransferase</fullName>
    </alternativeName>
</protein>
<evidence type="ECO:0000313" key="9">
    <source>
        <dbReference type="EMBL" id="USR90088.1"/>
    </source>
</evidence>
<dbReference type="EMBL" id="CP098611">
    <property type="protein sequence ID" value="USR90088.1"/>
    <property type="molecule type" value="Genomic_DNA"/>
</dbReference>
<dbReference type="GO" id="GO:0008168">
    <property type="term" value="F:methyltransferase activity"/>
    <property type="evidence" value="ECO:0007669"/>
    <property type="project" value="UniProtKB-KW"/>
</dbReference>
<evidence type="ECO:0000256" key="3">
    <source>
        <dbReference type="ARBA" id="ARBA00022679"/>
    </source>
</evidence>
<comment type="function">
    <text evidence="7">Catalyzes the 2'-O methylation of guanosine at position 18 in tRNA.</text>
</comment>
<evidence type="ECO:0000259" key="8">
    <source>
        <dbReference type="Pfam" id="PF00588"/>
    </source>
</evidence>
<dbReference type="InterPro" id="IPR001537">
    <property type="entry name" value="SpoU_MeTrfase"/>
</dbReference>
<dbReference type="Pfam" id="PF00588">
    <property type="entry name" value="SpoU_methylase"/>
    <property type="match status" value="1"/>
</dbReference>
<sequence>MNLQTQKDLIAHLSQYMTEARATRMDQVLAQRTRRLAVVLEGIHKPHNASAVLRSCDGFGVQDVHIIERDTEFDPNQQVSLGADRWLSLHRYDDYGVNNTAICFDRLKEQGYTLLATTPHEPTVNIDEVPIKGKTAILFGSERRGLSTYALSHADVRIKIPMYGFSESFNISVSAALCLYELSKRLRQGNHPWRLSEPERVGLKLEWLRRSIRAYDQLEAEFLASLEIPSSSPLG</sequence>
<keyword evidence="3 7" id="KW-0808">Transferase</keyword>
<dbReference type="GO" id="GO:0032259">
    <property type="term" value="P:methylation"/>
    <property type="evidence" value="ECO:0007669"/>
    <property type="project" value="UniProtKB-KW"/>
</dbReference>
<feature type="domain" description="tRNA/rRNA methyltransferase SpoU type" evidence="8">
    <location>
        <begin position="36"/>
        <end position="180"/>
    </location>
</feature>
<feature type="binding site" evidence="7">
    <location>
        <position position="160"/>
    </location>
    <ligand>
        <name>S-adenosyl-L-methionine</name>
        <dbReference type="ChEBI" id="CHEBI:59789"/>
    </ligand>
</feature>
<evidence type="ECO:0000256" key="5">
    <source>
        <dbReference type="ARBA" id="ARBA00022694"/>
    </source>
</evidence>
<comment type="catalytic activity">
    <reaction evidence="7">
        <text>guanosine(18) in tRNA + S-adenosyl-L-methionine = 2'-O-methylguanosine(18) in tRNA + S-adenosyl-L-homocysteine + H(+)</text>
        <dbReference type="Rhea" id="RHEA:20077"/>
        <dbReference type="Rhea" id="RHEA-COMP:10190"/>
        <dbReference type="Rhea" id="RHEA-COMP:10192"/>
        <dbReference type="ChEBI" id="CHEBI:15378"/>
        <dbReference type="ChEBI" id="CHEBI:57856"/>
        <dbReference type="ChEBI" id="CHEBI:59789"/>
        <dbReference type="ChEBI" id="CHEBI:74269"/>
        <dbReference type="ChEBI" id="CHEBI:74445"/>
        <dbReference type="EC" id="2.1.1.34"/>
    </reaction>
</comment>
<dbReference type="EC" id="2.1.1.34" evidence="7"/>
<dbReference type="InterPro" id="IPR029026">
    <property type="entry name" value="tRNA_m1G_MTases_N"/>
</dbReference>
<comment type="similarity">
    <text evidence="7">Belongs to the class IV-like SAM-binding methyltransferase superfamily. RNA methyltransferase TrmH family.</text>
</comment>
<keyword evidence="2 7" id="KW-0489">Methyltransferase</keyword>
<evidence type="ECO:0000256" key="1">
    <source>
        <dbReference type="ARBA" id="ARBA00022555"/>
    </source>
</evidence>
<evidence type="ECO:0000256" key="7">
    <source>
        <dbReference type="HAMAP-Rule" id="MF_02060"/>
    </source>
</evidence>
<gene>
    <name evidence="7" type="primary">trmH</name>
    <name evidence="9" type="ORF">NEA10_14700</name>
</gene>
<dbReference type="Proteomes" id="UP001056708">
    <property type="component" value="Chromosome"/>
</dbReference>
<evidence type="ECO:0000256" key="6">
    <source>
        <dbReference type="ARBA" id="ARBA00022884"/>
    </source>
</evidence>
<dbReference type="PANTHER" id="PTHR43453">
    <property type="entry name" value="RRNA METHYLASE-LIKE"/>
    <property type="match status" value="1"/>
</dbReference>
<feature type="binding site" evidence="7">
    <location>
        <position position="117"/>
    </location>
    <ligand>
        <name>S-adenosyl-L-methionine</name>
        <dbReference type="ChEBI" id="CHEBI:59789"/>
    </ligand>
</feature>
<keyword evidence="6 7" id="KW-0694">RNA-binding</keyword>
<evidence type="ECO:0000313" key="10">
    <source>
        <dbReference type="Proteomes" id="UP001056708"/>
    </source>
</evidence>
<dbReference type="Gene3D" id="3.40.1280.10">
    <property type="match status" value="1"/>
</dbReference>
<evidence type="ECO:0000256" key="4">
    <source>
        <dbReference type="ARBA" id="ARBA00022691"/>
    </source>
</evidence>
<dbReference type="PANTHER" id="PTHR43453:SF1">
    <property type="entry name" value="TRNA_RRNA METHYLTRANSFERASE SPOU TYPE DOMAIN-CONTAINING PROTEIN"/>
    <property type="match status" value="1"/>
</dbReference>
<keyword evidence="5 7" id="KW-0819">tRNA processing</keyword>
<keyword evidence="10" id="KW-1185">Reference proteome</keyword>
<proteinExistence type="inferred from homology"/>
<organism evidence="9 10">
    <name type="scientific">Phormidium yuhuli AB48</name>
    <dbReference type="NCBI Taxonomy" id="2940671"/>
    <lineage>
        <taxon>Bacteria</taxon>
        <taxon>Bacillati</taxon>
        <taxon>Cyanobacteriota</taxon>
        <taxon>Cyanophyceae</taxon>
        <taxon>Oscillatoriophycideae</taxon>
        <taxon>Oscillatoriales</taxon>
        <taxon>Oscillatoriaceae</taxon>
        <taxon>Phormidium</taxon>
        <taxon>Phormidium yuhuli</taxon>
    </lineage>
</organism>
<dbReference type="RefSeq" id="WP_252661776.1">
    <property type="nucleotide sequence ID" value="NZ_CP098611.1"/>
</dbReference>
<dbReference type="InterPro" id="IPR029028">
    <property type="entry name" value="Alpha/beta_knot_MTases"/>
</dbReference>
<dbReference type="CDD" id="cd18092">
    <property type="entry name" value="SpoU-like_TrmH"/>
    <property type="match status" value="1"/>
</dbReference>
<reference evidence="9" key="1">
    <citation type="submission" date="2022-06" db="EMBL/GenBank/DDBJ databases">
        <title>Genome sequence of Phormidium yuhuli AB48 isolated from an industrial photobioreactor environment.</title>
        <authorList>
            <person name="Qiu Y."/>
            <person name="Noonan A.J.C."/>
            <person name="Dofher K."/>
            <person name="Koch M."/>
            <person name="Kieft B."/>
            <person name="Lin X."/>
            <person name="Ziels R.M."/>
            <person name="Hallam S.J."/>
        </authorList>
    </citation>
    <scope>NUCLEOTIDE SEQUENCE</scope>
    <source>
        <strain evidence="9">AB48</strain>
    </source>
</reference>
<accession>A0ABY5ALK3</accession>
<comment type="caution">
    <text evidence="7">Lacks conserved residue(s) required for the propagation of feature annotation.</text>
</comment>
<name>A0ABY5ALK3_9CYAN</name>